<proteinExistence type="predicted"/>
<dbReference type="Proteomes" id="UP000265520">
    <property type="component" value="Unassembled WGS sequence"/>
</dbReference>
<evidence type="ECO:0000313" key="2">
    <source>
        <dbReference type="Proteomes" id="UP000265520"/>
    </source>
</evidence>
<feature type="non-terminal residue" evidence="1">
    <location>
        <position position="89"/>
    </location>
</feature>
<name>A0A392TG99_9FABA</name>
<comment type="caution">
    <text evidence="1">The sequence shown here is derived from an EMBL/GenBank/DDBJ whole genome shotgun (WGS) entry which is preliminary data.</text>
</comment>
<protein>
    <submittedName>
        <fullName evidence="1">Uncharacterized protein</fullName>
    </submittedName>
</protein>
<dbReference type="AlphaFoldDB" id="A0A392TG99"/>
<reference evidence="1 2" key="1">
    <citation type="journal article" date="2018" name="Front. Plant Sci.">
        <title>Red Clover (Trifolium pratense) and Zigzag Clover (T. medium) - A Picture of Genomic Similarities and Differences.</title>
        <authorList>
            <person name="Dluhosova J."/>
            <person name="Istvanek J."/>
            <person name="Nedelnik J."/>
            <person name="Repkova J."/>
        </authorList>
    </citation>
    <scope>NUCLEOTIDE SEQUENCE [LARGE SCALE GENOMIC DNA]</scope>
    <source>
        <strain evidence="2">cv. 10/8</strain>
        <tissue evidence="1">Leaf</tissue>
    </source>
</reference>
<evidence type="ECO:0000313" key="1">
    <source>
        <dbReference type="EMBL" id="MCI60189.1"/>
    </source>
</evidence>
<sequence length="89" mass="10241">DKHVPEEGEDDGELEPVKALDVKYFNRYSAGPQGVPNVEGIHVEEPVNVEEEKDELMEEIDRFEDGVQLDQQEHVNWPYTHSEHEIASL</sequence>
<feature type="non-terminal residue" evidence="1">
    <location>
        <position position="1"/>
    </location>
</feature>
<accession>A0A392TG99</accession>
<keyword evidence="2" id="KW-1185">Reference proteome</keyword>
<dbReference type="EMBL" id="LXQA010577136">
    <property type="protein sequence ID" value="MCI60189.1"/>
    <property type="molecule type" value="Genomic_DNA"/>
</dbReference>
<organism evidence="1 2">
    <name type="scientific">Trifolium medium</name>
    <dbReference type="NCBI Taxonomy" id="97028"/>
    <lineage>
        <taxon>Eukaryota</taxon>
        <taxon>Viridiplantae</taxon>
        <taxon>Streptophyta</taxon>
        <taxon>Embryophyta</taxon>
        <taxon>Tracheophyta</taxon>
        <taxon>Spermatophyta</taxon>
        <taxon>Magnoliopsida</taxon>
        <taxon>eudicotyledons</taxon>
        <taxon>Gunneridae</taxon>
        <taxon>Pentapetalae</taxon>
        <taxon>rosids</taxon>
        <taxon>fabids</taxon>
        <taxon>Fabales</taxon>
        <taxon>Fabaceae</taxon>
        <taxon>Papilionoideae</taxon>
        <taxon>50 kb inversion clade</taxon>
        <taxon>NPAAA clade</taxon>
        <taxon>Hologalegina</taxon>
        <taxon>IRL clade</taxon>
        <taxon>Trifolieae</taxon>
        <taxon>Trifolium</taxon>
    </lineage>
</organism>